<evidence type="ECO:0000313" key="1">
    <source>
        <dbReference type="EMBL" id="PUU77882.1"/>
    </source>
</evidence>
<proteinExistence type="predicted"/>
<dbReference type="AlphaFoldDB" id="A0A2T6ZQX3"/>
<protein>
    <submittedName>
        <fullName evidence="1">Uncharacterized protein</fullName>
    </submittedName>
</protein>
<gene>
    <name evidence="1" type="ORF">B9Z19DRAFT_130844</name>
</gene>
<comment type="caution">
    <text evidence="1">The sequence shown here is derived from an EMBL/GenBank/DDBJ whole genome shotgun (WGS) entry which is preliminary data.</text>
</comment>
<organism evidence="1 2">
    <name type="scientific">Tuber borchii</name>
    <name type="common">White truffle</name>
    <dbReference type="NCBI Taxonomy" id="42251"/>
    <lineage>
        <taxon>Eukaryota</taxon>
        <taxon>Fungi</taxon>
        <taxon>Dikarya</taxon>
        <taxon>Ascomycota</taxon>
        <taxon>Pezizomycotina</taxon>
        <taxon>Pezizomycetes</taxon>
        <taxon>Pezizales</taxon>
        <taxon>Tuberaceae</taxon>
        <taxon>Tuber</taxon>
    </lineage>
</organism>
<dbReference type="EMBL" id="NESQ01000137">
    <property type="protein sequence ID" value="PUU77882.1"/>
    <property type="molecule type" value="Genomic_DNA"/>
</dbReference>
<keyword evidence="2" id="KW-1185">Reference proteome</keyword>
<sequence length="179" mass="20431">MSISGVINSNRSRDEHQPVTNRDRQEVFHFVTLLSRTRFFCLQNSPVHHPLILVKTPETALEYFTVKYLLHGTRQRTGLRSLFYSVTDARGLARRISVAELPGNRYASQWGRYDRRLCVLEYCDSSARNVQSASTVLGSVSRKVIGTLAEIPDGHWRHLSRQKAILKQGIFCINAMNSL</sequence>
<accession>A0A2T6ZQX3</accession>
<reference evidence="1 2" key="1">
    <citation type="submission" date="2017-04" db="EMBL/GenBank/DDBJ databases">
        <title>Draft genome sequence of Tuber borchii Vittad., a whitish edible truffle.</title>
        <authorList>
            <consortium name="DOE Joint Genome Institute"/>
            <person name="Murat C."/>
            <person name="Kuo A."/>
            <person name="Barry K.W."/>
            <person name="Clum A."/>
            <person name="Dockter R.B."/>
            <person name="Fauchery L."/>
            <person name="Iotti M."/>
            <person name="Kohler A."/>
            <person name="Labutti K."/>
            <person name="Lindquist E.A."/>
            <person name="Lipzen A."/>
            <person name="Ohm R.A."/>
            <person name="Wang M."/>
            <person name="Grigoriev I.V."/>
            <person name="Zambonelli A."/>
            <person name="Martin F.M."/>
        </authorList>
    </citation>
    <scope>NUCLEOTIDE SEQUENCE [LARGE SCALE GENOMIC DNA]</scope>
    <source>
        <strain evidence="1 2">Tbo3840</strain>
    </source>
</reference>
<evidence type="ECO:0000313" key="2">
    <source>
        <dbReference type="Proteomes" id="UP000244722"/>
    </source>
</evidence>
<dbReference type="Proteomes" id="UP000244722">
    <property type="component" value="Unassembled WGS sequence"/>
</dbReference>
<name>A0A2T6ZQX3_TUBBO</name>